<keyword evidence="3" id="KW-1185">Reference proteome</keyword>
<sequence>MSYQPSIEDIAYLAEHQPERFSSPATTLRSIQNAMQADDVQREALEAATAQNHYNDFLANDGQALTESPIPPEPADEESCQDPEFGAMCVECASLTPCIEQVKVVCHAGENTRVVLQGENELSATDCKIYFVADQFVTGEGTFEDFLAGTQLKDEGQVTINLASNCPHEQHTLYWTDELNGTALASGATSTVDFTVMTQPVPPITLPSVLMGMVSTNEELAFKAAVMLLNVLMNRTAMVNEERFRISYDGTNDFHFTTVTLPQLKFDGLVTIAPPTIDTRPVEKREGRMIAAEQSMGSRVRQVTAREGWGIHADLTVVCGAKNTTITVGKSPSETETLDTGPSLRQAESQRQQRNTVERFIGTLTEASQRIAKNLSGTENDGSKLFSFYTRGPELMLGATTEQVEESGGPGTSWEITPGLSLAYECGVQLDIYEALKIAARGTGGGAALVKFLESVEDGFDVYFAEGQFMPALFMEVGLGVGPEGTEDTLGNHMLRATYNVQANAFEKPEGQVSITLSALVSGGMMGYFDSLFTERTVFKYGVQVATSGSIAIAIENGQWGYQLSHAGAMLSVQGYKKADVESGGNEPVAGGRPSANRQTQHSSSQVVETDDGTHWQADGTANSYRLADSWTGAFHPFNNGG</sequence>
<reference evidence="2 3" key="1">
    <citation type="submission" date="2022-02" db="EMBL/GenBank/DDBJ databases">
        <title>Study of halophilic communities from a Mexican lake.</title>
        <authorList>
            <person name="Hernandez-Soto L.M."/>
            <person name="Martinez-Abarca F."/>
            <person name="Ramirez-Saad H.C."/>
            <person name="Aguirre-Garrido J.F."/>
        </authorList>
    </citation>
    <scope>NUCLEOTIDE SEQUENCE [LARGE SCALE GENOMIC DNA]</scope>
    <source>
        <strain evidence="2 3">Hjan13</strain>
    </source>
</reference>
<feature type="compositionally biased region" description="Polar residues" evidence="1">
    <location>
        <begin position="596"/>
        <end position="608"/>
    </location>
</feature>
<organism evidence="2 3">
    <name type="scientific">Vreelandella janggokensis</name>
    <dbReference type="NCBI Taxonomy" id="370767"/>
    <lineage>
        <taxon>Bacteria</taxon>
        <taxon>Pseudomonadati</taxon>
        <taxon>Pseudomonadota</taxon>
        <taxon>Gammaproteobacteria</taxon>
        <taxon>Oceanospirillales</taxon>
        <taxon>Halomonadaceae</taxon>
        <taxon>Vreelandella</taxon>
    </lineage>
</organism>
<dbReference type="Proteomes" id="UP001321125">
    <property type="component" value="Unassembled WGS sequence"/>
</dbReference>
<proteinExistence type="predicted"/>
<name>A0ABT4IPM2_9GAMM</name>
<evidence type="ECO:0000313" key="2">
    <source>
        <dbReference type="EMBL" id="MCZ0925620.1"/>
    </source>
</evidence>
<feature type="compositionally biased region" description="Polar residues" evidence="1">
    <location>
        <begin position="329"/>
        <end position="340"/>
    </location>
</feature>
<feature type="region of interest" description="Disordered" evidence="1">
    <location>
        <begin position="329"/>
        <end position="354"/>
    </location>
</feature>
<feature type="region of interest" description="Disordered" evidence="1">
    <location>
        <begin position="581"/>
        <end position="619"/>
    </location>
</feature>
<comment type="caution">
    <text evidence="2">The sequence shown here is derived from an EMBL/GenBank/DDBJ whole genome shotgun (WGS) entry which is preliminary data.</text>
</comment>
<dbReference type="RefSeq" id="WP_268900834.1">
    <property type="nucleotide sequence ID" value="NZ_JAKNQU010000001.1"/>
</dbReference>
<gene>
    <name evidence="2" type="ORF">L0635_00805</name>
</gene>
<dbReference type="EMBL" id="JAKNQU010000001">
    <property type="protein sequence ID" value="MCZ0925620.1"/>
    <property type="molecule type" value="Genomic_DNA"/>
</dbReference>
<accession>A0ABT4IPM2</accession>
<evidence type="ECO:0000313" key="3">
    <source>
        <dbReference type="Proteomes" id="UP001321125"/>
    </source>
</evidence>
<protein>
    <submittedName>
        <fullName evidence="2">Uncharacterized protein</fullName>
    </submittedName>
</protein>
<evidence type="ECO:0000256" key="1">
    <source>
        <dbReference type="SAM" id="MobiDB-lite"/>
    </source>
</evidence>